<protein>
    <recommendedName>
        <fullName evidence="3">Class II aldolase/adducin N-terminal domain-containing protein</fullName>
    </recommendedName>
</protein>
<evidence type="ECO:0000256" key="1">
    <source>
        <dbReference type="ARBA" id="ARBA00022723"/>
    </source>
</evidence>
<dbReference type="InterPro" id="IPR036409">
    <property type="entry name" value="Aldolase_II/adducin_N_sf"/>
</dbReference>
<dbReference type="SMART" id="SM01007">
    <property type="entry name" value="Aldolase_II"/>
    <property type="match status" value="1"/>
</dbReference>
<accession>A0AB34KPP8</accession>
<reference evidence="4 5" key="1">
    <citation type="journal article" date="2020" name="Microbiol. Resour. Announc.">
        <title>Draft Genome Sequence of a Cladosporium Species Isolated from the Mesophotic Ascidian Didemnum maculosum.</title>
        <authorList>
            <person name="Gioti A."/>
            <person name="Siaperas R."/>
            <person name="Nikolaivits E."/>
            <person name="Le Goff G."/>
            <person name="Ouazzani J."/>
            <person name="Kotoulas G."/>
            <person name="Topakas E."/>
        </authorList>
    </citation>
    <scope>NUCLEOTIDE SEQUENCE [LARGE SCALE GENOMIC DNA]</scope>
    <source>
        <strain evidence="4 5">TM138-S3</strain>
    </source>
</reference>
<sequence length="331" mass="36647">MSDSRAALLKASTPPSDRLFSTLITANHILHQQNVLDAYGHISVRNPQNPATFFISRSLAPALVSSREDIEEYHVEDATPVKPDGPKGYAERFIHSEIYKRYKDVNSVIHSHSEAVIPFSISSVPLRPVYHMAGVLGSQLPVFDILQHYKSSDNHSLLVDQQHLGAALAAGFNPGTLVSKTTNLIKNYITSMPAQPTPFPSSPVVLMRGHGFSCVGQSIEEAVFRAIFTCSNARIQTTALMLQSGYNIGLIGERFGAGEKETGPAKREEVKFLSDRECKDAWTANQKHLERPWGLWSAEVADSALYRNVYLEDAEDDAAEDEEADENEHER</sequence>
<dbReference type="InterPro" id="IPR001303">
    <property type="entry name" value="Aldolase_II/adducin_N"/>
</dbReference>
<dbReference type="GO" id="GO:0005829">
    <property type="term" value="C:cytosol"/>
    <property type="evidence" value="ECO:0007669"/>
    <property type="project" value="TreeGrafter"/>
</dbReference>
<keyword evidence="5" id="KW-1185">Reference proteome</keyword>
<dbReference type="InterPro" id="IPR050197">
    <property type="entry name" value="Aldolase_class_II_sugar_metab"/>
</dbReference>
<evidence type="ECO:0000313" key="5">
    <source>
        <dbReference type="Proteomes" id="UP000803884"/>
    </source>
</evidence>
<dbReference type="GO" id="GO:0019323">
    <property type="term" value="P:pentose catabolic process"/>
    <property type="evidence" value="ECO:0007669"/>
    <property type="project" value="TreeGrafter"/>
</dbReference>
<evidence type="ECO:0000256" key="2">
    <source>
        <dbReference type="ARBA" id="ARBA00023239"/>
    </source>
</evidence>
<dbReference type="Proteomes" id="UP000803884">
    <property type="component" value="Unassembled WGS sequence"/>
</dbReference>
<dbReference type="SUPFAM" id="SSF53639">
    <property type="entry name" value="AraD/HMP-PK domain-like"/>
    <property type="match status" value="1"/>
</dbReference>
<comment type="caution">
    <text evidence="4">The sequence shown here is derived from an EMBL/GenBank/DDBJ whole genome shotgun (WGS) entry which is preliminary data.</text>
</comment>
<dbReference type="PANTHER" id="PTHR22789">
    <property type="entry name" value="FUCULOSE PHOSPHATE ALDOLASE"/>
    <property type="match status" value="1"/>
</dbReference>
<keyword evidence="1" id="KW-0479">Metal-binding</keyword>
<evidence type="ECO:0000259" key="3">
    <source>
        <dbReference type="SMART" id="SM01007"/>
    </source>
</evidence>
<dbReference type="Gene3D" id="3.40.225.10">
    <property type="entry name" value="Class II aldolase/adducin N-terminal domain"/>
    <property type="match status" value="1"/>
</dbReference>
<dbReference type="GeneID" id="96005804"/>
<gene>
    <name evidence="4" type="ORF">WHR41_04360</name>
</gene>
<dbReference type="EMBL" id="JAAQHG020000011">
    <property type="protein sequence ID" value="KAL1587108.1"/>
    <property type="molecule type" value="Genomic_DNA"/>
</dbReference>
<dbReference type="AlphaFoldDB" id="A0AB34KPP8"/>
<feature type="domain" description="Class II aldolase/adducin N-terminal" evidence="3">
    <location>
        <begin position="21"/>
        <end position="237"/>
    </location>
</feature>
<dbReference type="GO" id="GO:0046872">
    <property type="term" value="F:metal ion binding"/>
    <property type="evidence" value="ECO:0007669"/>
    <property type="project" value="UniProtKB-KW"/>
</dbReference>
<organism evidence="4 5">
    <name type="scientific">Cladosporium halotolerans</name>
    <dbReference type="NCBI Taxonomy" id="1052096"/>
    <lineage>
        <taxon>Eukaryota</taxon>
        <taxon>Fungi</taxon>
        <taxon>Dikarya</taxon>
        <taxon>Ascomycota</taxon>
        <taxon>Pezizomycotina</taxon>
        <taxon>Dothideomycetes</taxon>
        <taxon>Dothideomycetidae</taxon>
        <taxon>Cladosporiales</taxon>
        <taxon>Cladosporiaceae</taxon>
        <taxon>Cladosporium</taxon>
    </lineage>
</organism>
<evidence type="ECO:0000313" key="4">
    <source>
        <dbReference type="EMBL" id="KAL1587108.1"/>
    </source>
</evidence>
<dbReference type="RefSeq" id="XP_069230213.1">
    <property type="nucleotide sequence ID" value="XM_069372966.1"/>
</dbReference>
<proteinExistence type="predicted"/>
<dbReference type="Pfam" id="PF00596">
    <property type="entry name" value="Aldolase_II"/>
    <property type="match status" value="1"/>
</dbReference>
<keyword evidence="2" id="KW-0456">Lyase</keyword>
<dbReference type="PANTHER" id="PTHR22789:SF0">
    <property type="entry name" value="3-OXO-TETRONATE 4-PHOSPHATE DECARBOXYLASE-RELATED"/>
    <property type="match status" value="1"/>
</dbReference>
<name>A0AB34KPP8_9PEZI</name>
<dbReference type="GO" id="GO:0016832">
    <property type="term" value="F:aldehyde-lyase activity"/>
    <property type="evidence" value="ECO:0007669"/>
    <property type="project" value="TreeGrafter"/>
</dbReference>